<reference evidence="5" key="1">
    <citation type="submission" date="2025-08" db="UniProtKB">
        <authorList>
            <consortium name="RefSeq"/>
        </authorList>
    </citation>
    <scope>IDENTIFICATION</scope>
    <source>
        <tissue evidence="5">Etiolated seedlings</tissue>
    </source>
</reference>
<dbReference type="Gene3D" id="2.40.70.10">
    <property type="entry name" value="Acid Proteases"/>
    <property type="match status" value="1"/>
</dbReference>
<evidence type="ECO:0000256" key="2">
    <source>
        <dbReference type="SAM" id="MobiDB-lite"/>
    </source>
</evidence>
<feature type="domain" description="CCHC-type" evidence="3">
    <location>
        <begin position="249"/>
        <end position="263"/>
    </location>
</feature>
<dbReference type="STRING" id="3827.A0A1S3DX77"/>
<dbReference type="OrthoDB" id="1427639at2759"/>
<dbReference type="PANTHER" id="PTHR15503:SF45">
    <property type="entry name" value="RNA-DIRECTED DNA POLYMERASE HOMOLOG"/>
    <property type="match status" value="1"/>
</dbReference>
<dbReference type="CDD" id="cd00303">
    <property type="entry name" value="retropepsin_like"/>
    <property type="match status" value="1"/>
</dbReference>
<dbReference type="AlphaFoldDB" id="A0A1S3DX77"/>
<keyword evidence="1" id="KW-0863">Zinc-finger</keyword>
<evidence type="ECO:0000313" key="4">
    <source>
        <dbReference type="Proteomes" id="UP000087171"/>
    </source>
</evidence>
<sequence length="507" mass="57489">MLTEEAEHWWDNARQRLENAGTAITWAIFKTMFLIKYFPEDIRNRKEMEFVKLEQGNMIVAEYAAKFEELSRYYPLYVGEAGEKSKCTKFEMGLRPEIKKQVGMQEIRDFPTLVNKSRIYDEDSRAEKAHYRNTGIMKDKRPMHHNRGKPYFFPPSRSGSRLNYQQHSFSAGKGASSGNGKGNGNNYSYESGRGNPNGRGVSNGNSNNMSQVSRNNNGNNGYLATPIRCSRCGKQGHMTYECRDAGITCFNCQQQGHISTTCPYPRKTPQPGNQSSQASRPKSNGRVFALSGAGASEKDNLIQGTCLISDTPLFVLFDCGATHSFVSLDCVRRLGLHVSRLQYELIVNTPTSDSVDTSSVCLDVSIHVCGRDFRVDLVCLPLRLVDVILGMDWLSANRVRVDFFSKTIEFMESEERDKPSNISTNQVKALLKEDAQLYMILPSLEFEEKVVIRDVPIVCEFPEVFPEDVTSLPPEREIEFSIDLVPGYGRCTYSPWWKFKFYSGYKM</sequence>
<feature type="region of interest" description="Disordered" evidence="2">
    <location>
        <begin position="262"/>
        <end position="284"/>
    </location>
</feature>
<dbReference type="RefSeq" id="XP_012567818.1">
    <property type="nucleotide sequence ID" value="XM_012712364.1"/>
</dbReference>
<protein>
    <submittedName>
        <fullName evidence="5">Uncharacterized protein LOC105851461</fullName>
    </submittedName>
</protein>
<feature type="compositionally biased region" description="Polar residues" evidence="2">
    <location>
        <begin position="270"/>
        <end position="282"/>
    </location>
</feature>
<dbReference type="InterPro" id="IPR032567">
    <property type="entry name" value="RTL1-rel"/>
</dbReference>
<gene>
    <name evidence="5" type="primary">LOC105851461</name>
</gene>
<feature type="compositionally biased region" description="Low complexity" evidence="2">
    <location>
        <begin position="184"/>
        <end position="213"/>
    </location>
</feature>
<feature type="compositionally biased region" description="Polar residues" evidence="2">
    <location>
        <begin position="157"/>
        <end position="169"/>
    </location>
</feature>
<proteinExistence type="predicted"/>
<dbReference type="InterPro" id="IPR005162">
    <property type="entry name" value="Retrotrans_gag_dom"/>
</dbReference>
<dbReference type="SMART" id="SM00343">
    <property type="entry name" value="ZnF_C2HC"/>
    <property type="match status" value="2"/>
</dbReference>
<dbReference type="Proteomes" id="UP000087171">
    <property type="component" value="Unplaced"/>
</dbReference>
<dbReference type="Pfam" id="PF03732">
    <property type="entry name" value="Retrotrans_gag"/>
    <property type="match status" value="1"/>
</dbReference>
<dbReference type="SUPFAM" id="SSF50630">
    <property type="entry name" value="Acid proteases"/>
    <property type="match status" value="1"/>
</dbReference>
<evidence type="ECO:0000256" key="1">
    <source>
        <dbReference type="PROSITE-ProRule" id="PRU00047"/>
    </source>
</evidence>
<dbReference type="Gene3D" id="4.10.60.10">
    <property type="entry name" value="Zinc finger, CCHC-type"/>
    <property type="match status" value="1"/>
</dbReference>
<dbReference type="GO" id="GO:0003676">
    <property type="term" value="F:nucleic acid binding"/>
    <property type="evidence" value="ECO:0007669"/>
    <property type="project" value="InterPro"/>
</dbReference>
<evidence type="ECO:0000313" key="5">
    <source>
        <dbReference type="RefSeq" id="XP_012567818.1"/>
    </source>
</evidence>
<dbReference type="eggNOG" id="KOG0017">
    <property type="taxonomic scope" value="Eukaryota"/>
</dbReference>
<keyword evidence="1" id="KW-0479">Metal-binding</keyword>
<dbReference type="PROSITE" id="PS50158">
    <property type="entry name" value="ZF_CCHC"/>
    <property type="match status" value="2"/>
</dbReference>
<keyword evidence="4" id="KW-1185">Reference proteome</keyword>
<dbReference type="PANTHER" id="PTHR15503">
    <property type="entry name" value="LDOC1 RELATED"/>
    <property type="match status" value="1"/>
</dbReference>
<dbReference type="Pfam" id="PF08284">
    <property type="entry name" value="RVP_2"/>
    <property type="match status" value="1"/>
</dbReference>
<dbReference type="GO" id="GO:0008270">
    <property type="term" value="F:zinc ion binding"/>
    <property type="evidence" value="ECO:0007669"/>
    <property type="project" value="UniProtKB-KW"/>
</dbReference>
<dbReference type="InterPro" id="IPR036875">
    <property type="entry name" value="Znf_CCHC_sf"/>
</dbReference>
<accession>A0A1S3DX77</accession>
<feature type="domain" description="CCHC-type" evidence="3">
    <location>
        <begin position="228"/>
        <end position="244"/>
    </location>
</feature>
<name>A0A1S3DX77_CICAR</name>
<dbReference type="SUPFAM" id="SSF57756">
    <property type="entry name" value="Retrovirus zinc finger-like domains"/>
    <property type="match status" value="1"/>
</dbReference>
<dbReference type="Pfam" id="PF00098">
    <property type="entry name" value="zf-CCHC"/>
    <property type="match status" value="1"/>
</dbReference>
<keyword evidence="1" id="KW-0862">Zinc</keyword>
<feature type="region of interest" description="Disordered" evidence="2">
    <location>
        <begin position="139"/>
        <end position="220"/>
    </location>
</feature>
<dbReference type="InterPro" id="IPR001878">
    <property type="entry name" value="Znf_CCHC"/>
</dbReference>
<organism evidence="4 5">
    <name type="scientific">Cicer arietinum</name>
    <name type="common">Chickpea</name>
    <name type="synonym">Garbanzo</name>
    <dbReference type="NCBI Taxonomy" id="3827"/>
    <lineage>
        <taxon>Eukaryota</taxon>
        <taxon>Viridiplantae</taxon>
        <taxon>Streptophyta</taxon>
        <taxon>Embryophyta</taxon>
        <taxon>Tracheophyta</taxon>
        <taxon>Spermatophyta</taxon>
        <taxon>Magnoliopsida</taxon>
        <taxon>eudicotyledons</taxon>
        <taxon>Gunneridae</taxon>
        <taxon>Pentapetalae</taxon>
        <taxon>rosids</taxon>
        <taxon>fabids</taxon>
        <taxon>Fabales</taxon>
        <taxon>Fabaceae</taxon>
        <taxon>Papilionoideae</taxon>
        <taxon>50 kb inversion clade</taxon>
        <taxon>NPAAA clade</taxon>
        <taxon>Hologalegina</taxon>
        <taxon>IRL clade</taxon>
        <taxon>Cicereae</taxon>
        <taxon>Cicer</taxon>
    </lineage>
</organism>
<dbReference type="InterPro" id="IPR021109">
    <property type="entry name" value="Peptidase_aspartic_dom_sf"/>
</dbReference>
<evidence type="ECO:0000259" key="3">
    <source>
        <dbReference type="PROSITE" id="PS50158"/>
    </source>
</evidence>